<dbReference type="GO" id="GO:0005524">
    <property type="term" value="F:ATP binding"/>
    <property type="evidence" value="ECO:0007669"/>
    <property type="project" value="UniProtKB-KW"/>
</dbReference>
<sequence>MHEIIGRQNEIAKIRTYIDETRSVHIYGREGVGKTAILEHIYDNWNELHKPLIPIFCRSSRTLREILLQISLFLLNHFKHLQSTDKFREIKGIRYPSDIKKLSIRTLKNLVFSYISLGNFCIILDHLEYVTPKINSFLSVLYEKTLIITASRQSWEITDYKFKGKLSYCLYLVPKLRVMNLPRMDAYLLMEYLYESLHMGIPDRSQFFKEIFNITNGNPKIIIEIFDKACRPKYLKNQICDLKLIQIDREIEKVSIDDILLSHVLERNK</sequence>
<comment type="caution">
    <text evidence="1">The sequence shown here is derived from an EMBL/GenBank/DDBJ whole genome shotgun (WGS) entry which is preliminary data.</text>
</comment>
<dbReference type="EMBL" id="DTHV01000053">
    <property type="protein sequence ID" value="HGW60155.1"/>
    <property type="molecule type" value="Genomic_DNA"/>
</dbReference>
<evidence type="ECO:0000313" key="1">
    <source>
        <dbReference type="EMBL" id="HGW60155.1"/>
    </source>
</evidence>
<protein>
    <submittedName>
        <fullName evidence="1">ATP-binding protein</fullName>
    </submittedName>
</protein>
<name>A0A7C4Y058_9BACT</name>
<dbReference type="InterPro" id="IPR027417">
    <property type="entry name" value="P-loop_NTPase"/>
</dbReference>
<dbReference type="AlphaFoldDB" id="A0A7C4Y058"/>
<dbReference type="Gene3D" id="3.40.50.300">
    <property type="entry name" value="P-loop containing nucleotide triphosphate hydrolases"/>
    <property type="match status" value="1"/>
</dbReference>
<proteinExistence type="predicted"/>
<dbReference type="SUPFAM" id="SSF52540">
    <property type="entry name" value="P-loop containing nucleoside triphosphate hydrolases"/>
    <property type="match status" value="1"/>
</dbReference>
<organism evidence="1">
    <name type="scientific">Caldisericum exile</name>
    <dbReference type="NCBI Taxonomy" id="693075"/>
    <lineage>
        <taxon>Bacteria</taxon>
        <taxon>Pseudomonadati</taxon>
        <taxon>Caldisericota/Cryosericota group</taxon>
        <taxon>Caldisericota</taxon>
        <taxon>Caldisericia</taxon>
        <taxon>Caldisericales</taxon>
        <taxon>Caldisericaceae</taxon>
        <taxon>Caldisericum</taxon>
    </lineage>
</organism>
<reference evidence="1" key="1">
    <citation type="journal article" date="2020" name="mSystems">
        <title>Genome- and Community-Level Interaction Insights into Carbon Utilization and Element Cycling Functions of Hydrothermarchaeota in Hydrothermal Sediment.</title>
        <authorList>
            <person name="Zhou Z."/>
            <person name="Liu Y."/>
            <person name="Xu W."/>
            <person name="Pan J."/>
            <person name="Luo Z.H."/>
            <person name="Li M."/>
        </authorList>
    </citation>
    <scope>NUCLEOTIDE SEQUENCE [LARGE SCALE GENOMIC DNA]</scope>
    <source>
        <strain evidence="1">SpSt-794</strain>
    </source>
</reference>
<keyword evidence="1" id="KW-0067">ATP-binding</keyword>
<keyword evidence="1" id="KW-0547">Nucleotide-binding</keyword>
<accession>A0A7C4Y058</accession>
<gene>
    <name evidence="1" type="ORF">ENV82_01765</name>
</gene>